<feature type="domain" description="Cyclic GMP-AMP synthase C-terminal" evidence="13">
    <location>
        <begin position="247"/>
        <end position="382"/>
    </location>
</feature>
<evidence type="ECO:0000259" key="12">
    <source>
        <dbReference type="Pfam" id="PF21654"/>
    </source>
</evidence>
<keyword evidence="6" id="KW-0460">Magnesium</keyword>
<evidence type="ECO:0000313" key="15">
    <source>
        <dbReference type="Proteomes" id="UP001595776"/>
    </source>
</evidence>
<evidence type="ECO:0000256" key="11">
    <source>
        <dbReference type="ARBA" id="ARBA00048304"/>
    </source>
</evidence>
<keyword evidence="7" id="KW-0546">Nucleotide metabolism</keyword>
<reference evidence="15" key="1">
    <citation type="journal article" date="2019" name="Int. J. Syst. Evol. Microbiol.">
        <title>The Global Catalogue of Microorganisms (GCM) 10K type strain sequencing project: providing services to taxonomists for standard genome sequencing and annotation.</title>
        <authorList>
            <consortium name="The Broad Institute Genomics Platform"/>
            <consortium name="The Broad Institute Genome Sequencing Center for Infectious Disease"/>
            <person name="Wu L."/>
            <person name="Ma J."/>
        </authorList>
    </citation>
    <scope>NUCLEOTIDE SEQUENCE [LARGE SCALE GENOMIC DNA]</scope>
    <source>
        <strain evidence="15">CGMCC 1.15304</strain>
    </source>
</reference>
<keyword evidence="15" id="KW-1185">Reference proteome</keyword>
<comment type="caution">
    <text evidence="14">The sequence shown here is derived from an EMBL/GenBank/DDBJ whole genome shotgun (WGS) entry which is preliminary data.</text>
</comment>
<feature type="domain" description="Cyclic GMP-AMP synthase DncV-like nucleotidyltransferase" evidence="12">
    <location>
        <begin position="83"/>
        <end position="174"/>
    </location>
</feature>
<evidence type="ECO:0000259" key="13">
    <source>
        <dbReference type="Pfam" id="PF21713"/>
    </source>
</evidence>
<keyword evidence="5" id="KW-0067">ATP-binding</keyword>
<keyword evidence="8" id="KW-0051">Antiviral defense</keyword>
<dbReference type="InterPro" id="IPR048445">
    <property type="entry name" value="DncV-like_NTFase"/>
</dbReference>
<evidence type="ECO:0000313" key="14">
    <source>
        <dbReference type="EMBL" id="MFC4349601.1"/>
    </source>
</evidence>
<name>A0ABV8UFG5_9PROT</name>
<evidence type="ECO:0000256" key="9">
    <source>
        <dbReference type="ARBA" id="ARBA00023134"/>
    </source>
</evidence>
<keyword evidence="2" id="KW-0548">Nucleotidyltransferase</keyword>
<dbReference type="InterPro" id="IPR047805">
    <property type="entry name" value="GAMP_synthase"/>
</dbReference>
<sequence length="415" mass="47362">MSRLNLHKVFKGKLFSPGFLKNIEVVSSERDALLSARSEIRDHIRQEFKELPEMASAQVVFSEAFYKHTRYDHSLQPDLEFKPKFLTQGSFQYKTVNWPAKLPPQQVDLDDGIYVPMPFYLGQPTLKASVYFDVVERAISKLCEDKGWRLDTSKNSCVRVELNSGKSHIDLPLYGVPDKEFDRLTKEMASDSLDFSQTYIYEAMKDYRSPFRIDSNQVKLATREDDWILSDPQKIHDWFNDAVRDHGEQLRDVCRLLKAWRDYNWNECKLSSISLMTVAVEAYDNAFGNPDGSRPAEDRLDIALLQTARYLADALHGAIINPVLPEEHNNLASGWSQQERGDFILKAYELVEKVDHALNAGFRKEAALGQICDVFGERVPMEVGLVEFTNGPKDEVLSTAPAYQAAPEVMEHKSG</sequence>
<evidence type="ECO:0000256" key="10">
    <source>
        <dbReference type="ARBA" id="ARBA00044145"/>
    </source>
</evidence>
<evidence type="ECO:0000256" key="3">
    <source>
        <dbReference type="ARBA" id="ARBA00022723"/>
    </source>
</evidence>
<dbReference type="RefSeq" id="WP_068147267.1">
    <property type="nucleotide sequence ID" value="NZ_JBHSCR010000034.1"/>
</dbReference>
<evidence type="ECO:0000256" key="1">
    <source>
        <dbReference type="ARBA" id="ARBA00022679"/>
    </source>
</evidence>
<dbReference type="InterPro" id="IPR048446">
    <property type="entry name" value="DncV_C"/>
</dbReference>
<gene>
    <name evidence="14" type="ORF">ACFO5Q_17255</name>
</gene>
<dbReference type="Pfam" id="PF21654">
    <property type="entry name" value="DncV-like_NTFase"/>
    <property type="match status" value="1"/>
</dbReference>
<evidence type="ECO:0000256" key="2">
    <source>
        <dbReference type="ARBA" id="ARBA00022695"/>
    </source>
</evidence>
<accession>A0ABV8UFG5</accession>
<proteinExistence type="predicted"/>
<evidence type="ECO:0000256" key="4">
    <source>
        <dbReference type="ARBA" id="ARBA00022741"/>
    </source>
</evidence>
<dbReference type="NCBIfam" id="NF041078">
    <property type="entry name" value="cGAS"/>
    <property type="match status" value="1"/>
</dbReference>
<dbReference type="EMBL" id="JBHSCR010000034">
    <property type="protein sequence ID" value="MFC4349601.1"/>
    <property type="molecule type" value="Genomic_DNA"/>
</dbReference>
<keyword evidence="4" id="KW-0547">Nucleotide-binding</keyword>
<keyword evidence="3" id="KW-0479">Metal-binding</keyword>
<keyword evidence="1" id="KW-0808">Transferase</keyword>
<evidence type="ECO:0000256" key="6">
    <source>
        <dbReference type="ARBA" id="ARBA00022842"/>
    </source>
</evidence>
<evidence type="ECO:0000256" key="5">
    <source>
        <dbReference type="ARBA" id="ARBA00022840"/>
    </source>
</evidence>
<evidence type="ECO:0000256" key="8">
    <source>
        <dbReference type="ARBA" id="ARBA00023118"/>
    </source>
</evidence>
<organism evidence="14 15">
    <name type="scientific">Kordiimonas lipolytica</name>
    <dbReference type="NCBI Taxonomy" id="1662421"/>
    <lineage>
        <taxon>Bacteria</taxon>
        <taxon>Pseudomonadati</taxon>
        <taxon>Pseudomonadota</taxon>
        <taxon>Alphaproteobacteria</taxon>
        <taxon>Kordiimonadales</taxon>
        <taxon>Kordiimonadaceae</taxon>
        <taxon>Kordiimonas</taxon>
    </lineage>
</organism>
<dbReference type="Pfam" id="PF21713">
    <property type="entry name" value="DncV_C"/>
    <property type="match status" value="1"/>
</dbReference>
<evidence type="ECO:0000256" key="7">
    <source>
        <dbReference type="ARBA" id="ARBA00023080"/>
    </source>
</evidence>
<keyword evidence="9" id="KW-0342">GTP-binding</keyword>
<protein>
    <recommendedName>
        <fullName evidence="10">Cyclic GMP-AMP synthase</fullName>
    </recommendedName>
</protein>
<comment type="catalytic activity">
    <reaction evidence="11">
        <text>GTP + ATP = 3',3'-cGAMP + 2 diphosphate</text>
        <dbReference type="Rhea" id="RHEA:35647"/>
        <dbReference type="ChEBI" id="CHEBI:30616"/>
        <dbReference type="ChEBI" id="CHEBI:33019"/>
        <dbReference type="ChEBI" id="CHEBI:37565"/>
        <dbReference type="ChEBI" id="CHEBI:71501"/>
    </reaction>
    <physiologicalReaction direction="left-to-right" evidence="11">
        <dbReference type="Rhea" id="RHEA:35648"/>
    </physiologicalReaction>
</comment>
<dbReference type="Proteomes" id="UP001595776">
    <property type="component" value="Unassembled WGS sequence"/>
</dbReference>